<evidence type="ECO:0000256" key="10">
    <source>
        <dbReference type="RuleBase" id="RU361207"/>
    </source>
</evidence>
<keyword evidence="6 10" id="KW-0808">Transferase</keyword>
<dbReference type="PANTHER" id="PTHR32438">
    <property type="entry name" value="4-ALPHA-GLUCANOTRANSFERASE DPE1, CHLOROPLASTIC/AMYLOPLASTIC"/>
    <property type="match status" value="1"/>
</dbReference>
<dbReference type="NCBIfam" id="NF011080">
    <property type="entry name" value="PRK14508.1-3"/>
    <property type="match status" value="1"/>
</dbReference>
<evidence type="ECO:0000256" key="3">
    <source>
        <dbReference type="ARBA" id="ARBA00012560"/>
    </source>
</evidence>
<dbReference type="AlphaFoldDB" id="A0A2S8F579"/>
<dbReference type="InterPro" id="IPR003385">
    <property type="entry name" value="Glyco_hydro_77"/>
</dbReference>
<sequence length="512" mass="58043">MSDDGSVSHIPPFPDGYRGAGILLHVTSLPGPYGIGDFGPEAIRWIDLLHEKGQSWWQVLPLGPTGRGGSPYLPLSSFAINEILVSPDWLIEDGWISPSDVETHIPEGKVDFENVTTFKYDLLEKAWASFQQATAEQQASFQEFCDHHAHWLEDYALFRALKVKFDDADFLTWPHDLVNRDRSAIDEAHEELATSVRKFRFYQFLMAGHAGRVRDHARAKHVRIVGDVPIYVSAESSEAWANPSLFMLDEDKRPKFVAGVPPDYFSSLGQLWGNPVYNWEAHRRNGFRWFIDRLQSLLEYADAIRLDHFRGFAAAWNVPAEATTAVDGAWVPGPGAELFEAIQAELGSLPYIVEDLGTITKDVYELRDQFDLPGTLVLQFAFDGDPNNFYLPENYKHNAVVYTGTHDNATTRQWYDELPESAREVVWRMLNIEPVTPDDVAWQLIRTAWSSDAALAIAPLQDVLNLGSEARMNVPGEADGNWDWRCPSELLESDYFTRLKEVTEQTDRVEKL</sequence>
<dbReference type="SUPFAM" id="SSF51445">
    <property type="entry name" value="(Trans)glycosidases"/>
    <property type="match status" value="1"/>
</dbReference>
<comment type="catalytic activity">
    <reaction evidence="1 10">
        <text>Transfers a segment of a (1-&gt;4)-alpha-D-glucan to a new position in an acceptor, which may be glucose or a (1-&gt;4)-alpha-D-glucan.</text>
        <dbReference type="EC" id="2.4.1.25"/>
    </reaction>
</comment>
<evidence type="ECO:0000313" key="11">
    <source>
        <dbReference type="EMBL" id="PQO27325.1"/>
    </source>
</evidence>
<name>A0A2S8F579_9BACT</name>
<dbReference type="OrthoDB" id="9811841at2"/>
<evidence type="ECO:0000256" key="8">
    <source>
        <dbReference type="ARBA" id="ARBA00031423"/>
    </source>
</evidence>
<accession>A0A2S8F579</accession>
<dbReference type="Pfam" id="PF02446">
    <property type="entry name" value="Glyco_hydro_77"/>
    <property type="match status" value="1"/>
</dbReference>
<keyword evidence="5 10" id="KW-0328">Glycosyltransferase</keyword>
<evidence type="ECO:0000256" key="6">
    <source>
        <dbReference type="ARBA" id="ARBA00022679"/>
    </source>
</evidence>
<dbReference type="PANTHER" id="PTHR32438:SF5">
    <property type="entry name" value="4-ALPHA-GLUCANOTRANSFERASE DPE1, CHLOROPLASTIC_AMYLOPLASTIC"/>
    <property type="match status" value="1"/>
</dbReference>
<dbReference type="Gene3D" id="3.20.20.80">
    <property type="entry name" value="Glycosidases"/>
    <property type="match status" value="1"/>
</dbReference>
<comment type="caution">
    <text evidence="11">The sequence shown here is derived from an EMBL/GenBank/DDBJ whole genome shotgun (WGS) entry which is preliminary data.</text>
</comment>
<evidence type="ECO:0000256" key="9">
    <source>
        <dbReference type="ARBA" id="ARBA00031501"/>
    </source>
</evidence>
<evidence type="ECO:0000256" key="1">
    <source>
        <dbReference type="ARBA" id="ARBA00000439"/>
    </source>
</evidence>
<dbReference type="EC" id="2.4.1.25" evidence="3 10"/>
<comment type="similarity">
    <text evidence="2 10">Belongs to the disproportionating enzyme family.</text>
</comment>
<proteinExistence type="inferred from homology"/>
<gene>
    <name evidence="11" type="primary">malQ</name>
    <name evidence="11" type="ORF">C5Y96_17425</name>
</gene>
<dbReference type="GO" id="GO:0005975">
    <property type="term" value="P:carbohydrate metabolic process"/>
    <property type="evidence" value="ECO:0007669"/>
    <property type="project" value="InterPro"/>
</dbReference>
<dbReference type="InterPro" id="IPR017853">
    <property type="entry name" value="GH"/>
</dbReference>
<keyword evidence="7 10" id="KW-0119">Carbohydrate metabolism</keyword>
<evidence type="ECO:0000256" key="7">
    <source>
        <dbReference type="ARBA" id="ARBA00023277"/>
    </source>
</evidence>
<dbReference type="Proteomes" id="UP000240009">
    <property type="component" value="Unassembled WGS sequence"/>
</dbReference>
<dbReference type="GO" id="GO:0004134">
    <property type="term" value="F:4-alpha-glucanotransferase activity"/>
    <property type="evidence" value="ECO:0007669"/>
    <property type="project" value="UniProtKB-EC"/>
</dbReference>
<evidence type="ECO:0000256" key="5">
    <source>
        <dbReference type="ARBA" id="ARBA00022676"/>
    </source>
</evidence>
<dbReference type="NCBIfam" id="TIGR00217">
    <property type="entry name" value="malQ"/>
    <property type="match status" value="1"/>
</dbReference>
<evidence type="ECO:0000313" key="12">
    <source>
        <dbReference type="Proteomes" id="UP000240009"/>
    </source>
</evidence>
<protein>
    <recommendedName>
        <fullName evidence="4 10">4-alpha-glucanotransferase</fullName>
        <ecNumber evidence="3 10">2.4.1.25</ecNumber>
    </recommendedName>
    <alternativeName>
        <fullName evidence="8 10">Amylomaltase</fullName>
    </alternativeName>
    <alternativeName>
        <fullName evidence="9 10">Disproportionating enzyme</fullName>
    </alternativeName>
</protein>
<evidence type="ECO:0000256" key="2">
    <source>
        <dbReference type="ARBA" id="ARBA00005684"/>
    </source>
</evidence>
<reference evidence="11 12" key="1">
    <citation type="submission" date="2018-02" db="EMBL/GenBank/DDBJ databases">
        <title>Comparative genomes isolates from brazilian mangrove.</title>
        <authorList>
            <person name="Araujo J.E."/>
            <person name="Taketani R.G."/>
            <person name="Silva M.C.P."/>
            <person name="Loureco M.V."/>
            <person name="Andreote F.D."/>
        </authorList>
    </citation>
    <scope>NUCLEOTIDE SEQUENCE [LARGE SCALE GENOMIC DNA]</scope>
    <source>
        <strain evidence="11 12">HEX-2 MGV</strain>
    </source>
</reference>
<organism evidence="11 12">
    <name type="scientific">Blastopirellula marina</name>
    <dbReference type="NCBI Taxonomy" id="124"/>
    <lineage>
        <taxon>Bacteria</taxon>
        <taxon>Pseudomonadati</taxon>
        <taxon>Planctomycetota</taxon>
        <taxon>Planctomycetia</taxon>
        <taxon>Pirellulales</taxon>
        <taxon>Pirellulaceae</taxon>
        <taxon>Blastopirellula</taxon>
    </lineage>
</organism>
<evidence type="ECO:0000256" key="4">
    <source>
        <dbReference type="ARBA" id="ARBA00020295"/>
    </source>
</evidence>
<dbReference type="EMBL" id="PUIA01000057">
    <property type="protein sequence ID" value="PQO27325.1"/>
    <property type="molecule type" value="Genomic_DNA"/>
</dbReference>